<dbReference type="InterPro" id="IPR025560">
    <property type="entry name" value="Imm22"/>
</dbReference>
<organism evidence="1 2">
    <name type="scientific">Phocaeicola vulgatus</name>
    <name type="common">Bacteroides vulgatus</name>
    <dbReference type="NCBI Taxonomy" id="821"/>
    <lineage>
        <taxon>Bacteria</taxon>
        <taxon>Pseudomonadati</taxon>
        <taxon>Bacteroidota</taxon>
        <taxon>Bacteroidia</taxon>
        <taxon>Bacteroidales</taxon>
        <taxon>Bacteroidaceae</taxon>
        <taxon>Phocaeicola</taxon>
    </lineage>
</organism>
<sequence length="298" mass="35226">MSKIMIWVGQFDSEADFEKYMDQSAFRQWWKDYDEDNKELRCQFCKELGVMSYDEDFLIMKFTSDGLAGLLNLIPADTQKISLSIADKNITMANAVICYNCREGISPKKAENTTTMTYLGTFEFELSPEGMQGSNAGLEYMIWIGTTDKSREEFMEYFNQDEYMKEIRDYEEGRTKKRPNPDHRCQFCKDIGIKFYYPEFLKVEILDHLENPFEMVKRMINNQFVPDWVIELYVKEEHVSASNCIVCYIPNGFKDKKKNQNIYIKKKSYDDSDVPKKHIEELVDYNGIKYLEWFKAEG</sequence>
<dbReference type="GeneID" id="43183701"/>
<reference evidence="1 2" key="1">
    <citation type="submission" date="2018-08" db="EMBL/GenBank/DDBJ databases">
        <title>A genome reference for cultivated species of the human gut microbiota.</title>
        <authorList>
            <person name="Zou Y."/>
            <person name="Xue W."/>
            <person name="Luo G."/>
        </authorList>
    </citation>
    <scope>NUCLEOTIDE SEQUENCE [LARGE SCALE GENOMIC DNA]</scope>
    <source>
        <strain evidence="1 2">AF14-8</strain>
    </source>
</reference>
<accession>A0A412V9V7</accession>
<dbReference type="Proteomes" id="UP000285379">
    <property type="component" value="Unassembled WGS sequence"/>
</dbReference>
<comment type="caution">
    <text evidence="1">The sequence shown here is derived from an EMBL/GenBank/DDBJ whole genome shotgun (WGS) entry which is preliminary data.</text>
</comment>
<evidence type="ECO:0000313" key="1">
    <source>
        <dbReference type="EMBL" id="RGU99867.1"/>
    </source>
</evidence>
<proteinExistence type="predicted"/>
<dbReference type="EMBL" id="QRYT01000160">
    <property type="protein sequence ID" value="RGU99867.1"/>
    <property type="molecule type" value="Genomic_DNA"/>
</dbReference>
<dbReference type="Pfam" id="PF14112">
    <property type="entry name" value="DUF4284"/>
    <property type="match status" value="1"/>
</dbReference>
<dbReference type="AlphaFoldDB" id="A0A412V9V7"/>
<protein>
    <recommendedName>
        <fullName evidence="3">Immunity protein 22</fullName>
    </recommendedName>
</protein>
<evidence type="ECO:0000313" key="2">
    <source>
        <dbReference type="Proteomes" id="UP000285379"/>
    </source>
</evidence>
<gene>
    <name evidence="1" type="ORF">DWW27_24510</name>
</gene>
<evidence type="ECO:0008006" key="3">
    <source>
        <dbReference type="Google" id="ProtNLM"/>
    </source>
</evidence>
<name>A0A412V9V7_PHOVU</name>
<dbReference type="RefSeq" id="WP_007558970.1">
    <property type="nucleotide sequence ID" value="NZ_QRYT01000160.1"/>
</dbReference>